<sequence>MDKRRRRVQEWQELRRKKEESEREKRGEVTGDETKLGKNWTLEGESDDDEAVPAEKLDKDMDLQEYAKPAAEGRDDMVVDSGNGSGVHAAQNGGDSVSGEEEIDPLDAFMNSMVLPEVEKLNSFVDTSKVEDKKSDSKKKDQKDSTSYGVQPRKGINKSIGRIIPGEDSDSDYGDLENDEAPLEDEDDDEFIKRVKKTKAEKLTLVDHSKIQYPPFRKNFYIEVKEISRMTSEEVAAYRKQLELKIHGKDVPKPVKTWNQTGLMSKILDMIKKHNFEKPMTIQAQALPVIMSGRDCIGIAKTGSGKTLAFVLPMLRHIKDQPPVVPGDGPIGLVMAPTRELVQQIHSDIKKFAKVVGVNCVPVYGGSGVAQQISELKRGAEIVVCTPGRMIDILCTSSGKITNLRRVTYLVMDEADRMFDMGFEPQITRIVQNTRPDRQTVLFSATFPRQVEMLARKVLNKPVEIQVGGRSVVNKDITQLVEVRPESERFLRLLELLGEWHEKGKILVFVHTQDKCDSLFKDLLRHGYPCLSLHGAKDQTDRESTISDFKSNVCNLLIATSVAARGLDVKELELVINFDVPNHYEDYVHRVGRTGRAGRKGYAITFISEEDARYAPDLVKALELSEQSVPEDLKALADGFMAKVNQGLEQAHGTGYGGSGFKFNEEEDEVRKAAKKAQAREYGFEEDKSDSESEDDGIRKAGGDITQQTTLAQVAALAAASKVSMASVPTPITAAQFLPNGGLPVPLPGVLGLSIPATAAVVPGATLPIVPNEGAARAVALAAAMNLQHNLAKIQADVMPEHYEAELEINDFPQNARWKVTHKETLGPISEWTGAAITTRGQYYLPGKIPGPGERKLYLFIEGPTEQSVKRAKAELKRVLEDVTNQTLSIPGSAQPGRYSVL</sequence>
<dbReference type="Pfam" id="PF23469">
    <property type="entry name" value="KH_12"/>
    <property type="match status" value="1"/>
</dbReference>
<dbReference type="FunFam" id="3.40.50.300:FF:000079">
    <property type="entry name" value="probable ATP-dependent RNA helicase DDX17"/>
    <property type="match status" value="1"/>
</dbReference>
<feature type="domain" description="DEAD-box RNA helicase Q" evidence="12">
    <location>
        <begin position="256"/>
        <end position="284"/>
    </location>
</feature>
<evidence type="ECO:0000259" key="10">
    <source>
        <dbReference type="PROSITE" id="PS51192"/>
    </source>
</evidence>
<evidence type="ECO:0000256" key="9">
    <source>
        <dbReference type="SAM" id="MobiDB-lite"/>
    </source>
</evidence>
<dbReference type="InterPro" id="IPR056149">
    <property type="entry name" value="PRP5/DDX46/KHDC4_KH"/>
</dbReference>
<feature type="compositionally biased region" description="Basic and acidic residues" evidence="9">
    <location>
        <begin position="128"/>
        <end position="144"/>
    </location>
</feature>
<dbReference type="GO" id="GO:0003723">
    <property type="term" value="F:RNA binding"/>
    <property type="evidence" value="ECO:0007669"/>
    <property type="project" value="UniProtKB-KW"/>
</dbReference>
<evidence type="ECO:0000256" key="1">
    <source>
        <dbReference type="ARBA" id="ARBA00012552"/>
    </source>
</evidence>
<dbReference type="GO" id="GO:0005524">
    <property type="term" value="F:ATP binding"/>
    <property type="evidence" value="ECO:0007669"/>
    <property type="project" value="UniProtKB-KW"/>
</dbReference>
<evidence type="ECO:0000256" key="3">
    <source>
        <dbReference type="ARBA" id="ARBA00022801"/>
    </source>
</evidence>
<dbReference type="CDD" id="cd18787">
    <property type="entry name" value="SF2_C_DEAD"/>
    <property type="match status" value="1"/>
</dbReference>
<dbReference type="CDD" id="cd22475">
    <property type="entry name" value="KH-I_AtRH42_like"/>
    <property type="match status" value="1"/>
</dbReference>
<keyword evidence="4" id="KW-0347">Helicase</keyword>
<comment type="caution">
    <text evidence="13">The sequence shown here is derived from an EMBL/GenBank/DDBJ whole genome shotgun (WGS) entry which is preliminary data.</text>
</comment>
<dbReference type="Gene3D" id="3.40.50.300">
    <property type="entry name" value="P-loop containing nucleotide triphosphate hydrolases"/>
    <property type="match status" value="2"/>
</dbReference>
<feature type="region of interest" description="Disordered" evidence="9">
    <location>
        <begin position="1"/>
        <end position="101"/>
    </location>
</feature>
<dbReference type="FunFam" id="3.40.50.300:FF:000008">
    <property type="entry name" value="ATP-dependent RNA helicase RhlB"/>
    <property type="match status" value="1"/>
</dbReference>
<dbReference type="Proteomes" id="UP000607653">
    <property type="component" value="Unassembled WGS sequence"/>
</dbReference>
<keyword evidence="6" id="KW-0694">RNA-binding</keyword>
<keyword evidence="2" id="KW-0547">Nucleotide-binding</keyword>
<dbReference type="Pfam" id="PF00271">
    <property type="entry name" value="Helicase_C"/>
    <property type="match status" value="1"/>
</dbReference>
<reference evidence="13 14" key="1">
    <citation type="journal article" date="2020" name="Mol. Biol. Evol.">
        <title>Distinct Expression and Methylation Patterns for Genes with Different Fates following a Single Whole-Genome Duplication in Flowering Plants.</title>
        <authorList>
            <person name="Shi T."/>
            <person name="Rahmani R.S."/>
            <person name="Gugger P.F."/>
            <person name="Wang M."/>
            <person name="Li H."/>
            <person name="Zhang Y."/>
            <person name="Li Z."/>
            <person name="Wang Q."/>
            <person name="Van de Peer Y."/>
            <person name="Marchal K."/>
            <person name="Chen J."/>
        </authorList>
    </citation>
    <scope>NUCLEOTIDE SEQUENCE [LARGE SCALE GENOMIC DNA]</scope>
    <source>
        <tissue evidence="13">Leaf</tissue>
    </source>
</reference>
<feature type="domain" description="Helicase C-terminal" evidence="11">
    <location>
        <begin position="476"/>
        <end position="637"/>
    </location>
</feature>
<dbReference type="InterPro" id="IPR027417">
    <property type="entry name" value="P-loop_NTPase"/>
</dbReference>
<evidence type="ECO:0000256" key="6">
    <source>
        <dbReference type="ARBA" id="ARBA00022884"/>
    </source>
</evidence>
<organism evidence="13 14">
    <name type="scientific">Nelumbo nucifera</name>
    <name type="common">Sacred lotus</name>
    <dbReference type="NCBI Taxonomy" id="4432"/>
    <lineage>
        <taxon>Eukaryota</taxon>
        <taxon>Viridiplantae</taxon>
        <taxon>Streptophyta</taxon>
        <taxon>Embryophyta</taxon>
        <taxon>Tracheophyta</taxon>
        <taxon>Spermatophyta</taxon>
        <taxon>Magnoliopsida</taxon>
        <taxon>Proteales</taxon>
        <taxon>Nelumbonaceae</taxon>
        <taxon>Nelumbo</taxon>
    </lineage>
</organism>
<feature type="region of interest" description="Disordered" evidence="9">
    <location>
        <begin position="672"/>
        <end position="701"/>
    </location>
</feature>
<evidence type="ECO:0000259" key="11">
    <source>
        <dbReference type="PROSITE" id="PS51194"/>
    </source>
</evidence>
<dbReference type="GO" id="GO:0003724">
    <property type="term" value="F:RNA helicase activity"/>
    <property type="evidence" value="ECO:0007669"/>
    <property type="project" value="UniProtKB-EC"/>
</dbReference>
<evidence type="ECO:0000256" key="2">
    <source>
        <dbReference type="ARBA" id="ARBA00022741"/>
    </source>
</evidence>
<comment type="similarity">
    <text evidence="7">Belongs to the DEAD box helicase family. DDX46/PRP5 subfamily.</text>
</comment>
<dbReference type="EC" id="3.6.4.13" evidence="1"/>
<dbReference type="Pfam" id="PF00270">
    <property type="entry name" value="DEAD"/>
    <property type="match status" value="1"/>
</dbReference>
<dbReference type="SUPFAM" id="SSF52540">
    <property type="entry name" value="P-loop containing nucleoside triphosphate hydrolases"/>
    <property type="match status" value="1"/>
</dbReference>
<dbReference type="GO" id="GO:0016787">
    <property type="term" value="F:hydrolase activity"/>
    <property type="evidence" value="ECO:0007669"/>
    <property type="project" value="UniProtKB-KW"/>
</dbReference>
<evidence type="ECO:0000313" key="13">
    <source>
        <dbReference type="EMBL" id="DAD36217.1"/>
    </source>
</evidence>
<evidence type="ECO:0000256" key="7">
    <source>
        <dbReference type="ARBA" id="ARBA00038511"/>
    </source>
</evidence>
<protein>
    <recommendedName>
        <fullName evidence="1">RNA helicase</fullName>
        <ecNumber evidence="1">3.6.4.13</ecNumber>
    </recommendedName>
</protein>
<dbReference type="PROSITE" id="PS00039">
    <property type="entry name" value="DEAD_ATP_HELICASE"/>
    <property type="match status" value="1"/>
</dbReference>
<dbReference type="SMART" id="SM00487">
    <property type="entry name" value="DEXDc"/>
    <property type="match status" value="1"/>
</dbReference>
<proteinExistence type="inferred from homology"/>
<evidence type="ECO:0000259" key="12">
    <source>
        <dbReference type="PROSITE" id="PS51195"/>
    </source>
</evidence>
<evidence type="ECO:0000256" key="8">
    <source>
        <dbReference type="PROSITE-ProRule" id="PRU00552"/>
    </source>
</evidence>
<feature type="short sequence motif" description="Q motif" evidence="8">
    <location>
        <begin position="256"/>
        <end position="284"/>
    </location>
</feature>
<dbReference type="SMART" id="SM00490">
    <property type="entry name" value="HELICc"/>
    <property type="match status" value="1"/>
</dbReference>
<dbReference type="InterPro" id="IPR001650">
    <property type="entry name" value="Helicase_C-like"/>
</dbReference>
<dbReference type="CDD" id="cd17953">
    <property type="entry name" value="DEADc_DDX46"/>
    <property type="match status" value="1"/>
</dbReference>
<dbReference type="InterPro" id="IPR014001">
    <property type="entry name" value="Helicase_ATP-bd"/>
</dbReference>
<dbReference type="PROSITE" id="PS51194">
    <property type="entry name" value="HELICASE_CTER"/>
    <property type="match status" value="1"/>
</dbReference>
<dbReference type="EMBL" id="DUZY01000004">
    <property type="protein sequence ID" value="DAD36217.1"/>
    <property type="molecule type" value="Genomic_DNA"/>
</dbReference>
<feature type="region of interest" description="Disordered" evidence="9">
    <location>
        <begin position="124"/>
        <end position="189"/>
    </location>
</feature>
<keyword evidence="14" id="KW-1185">Reference proteome</keyword>
<dbReference type="AlphaFoldDB" id="A0A822YUI4"/>
<dbReference type="PANTHER" id="PTHR47958">
    <property type="entry name" value="ATP-DEPENDENT RNA HELICASE DBP3"/>
    <property type="match status" value="1"/>
</dbReference>
<keyword evidence="3" id="KW-0378">Hydrolase</keyword>
<gene>
    <name evidence="13" type="ORF">HUJ06_006857</name>
</gene>
<dbReference type="PROSITE" id="PS51192">
    <property type="entry name" value="HELICASE_ATP_BIND_1"/>
    <property type="match status" value="1"/>
</dbReference>
<feature type="compositionally biased region" description="Acidic residues" evidence="9">
    <location>
        <begin position="167"/>
        <end position="189"/>
    </location>
</feature>
<dbReference type="InterPro" id="IPR011545">
    <property type="entry name" value="DEAD/DEAH_box_helicase_dom"/>
</dbReference>
<evidence type="ECO:0000313" key="14">
    <source>
        <dbReference type="Proteomes" id="UP000607653"/>
    </source>
</evidence>
<evidence type="ECO:0000256" key="5">
    <source>
        <dbReference type="ARBA" id="ARBA00022840"/>
    </source>
</evidence>
<dbReference type="PROSITE" id="PS51195">
    <property type="entry name" value="Q_MOTIF"/>
    <property type="match status" value="1"/>
</dbReference>
<dbReference type="InterPro" id="IPR000629">
    <property type="entry name" value="RNA-helicase_DEAD-box_CS"/>
</dbReference>
<keyword evidence="5" id="KW-0067">ATP-binding</keyword>
<feature type="compositionally biased region" description="Basic and acidic residues" evidence="9">
    <location>
        <begin position="1"/>
        <end position="36"/>
    </location>
</feature>
<accession>A0A822YUI4</accession>
<dbReference type="InterPro" id="IPR014014">
    <property type="entry name" value="RNA_helicase_DEAD_Q_motif"/>
</dbReference>
<evidence type="ECO:0000256" key="4">
    <source>
        <dbReference type="ARBA" id="ARBA00022806"/>
    </source>
</evidence>
<feature type="compositionally biased region" description="Basic and acidic residues" evidence="9">
    <location>
        <begin position="53"/>
        <end position="62"/>
    </location>
</feature>
<name>A0A822YUI4_NELNU</name>
<feature type="domain" description="Helicase ATP-binding" evidence="10">
    <location>
        <begin position="287"/>
        <end position="465"/>
    </location>
</feature>